<dbReference type="Pfam" id="PF01177">
    <property type="entry name" value="Asp_Glu_race"/>
    <property type="match status" value="1"/>
</dbReference>
<dbReference type="GO" id="GO:0009252">
    <property type="term" value="P:peptidoglycan biosynthetic process"/>
    <property type="evidence" value="ECO:0007669"/>
    <property type="project" value="UniProtKB-UniRule"/>
</dbReference>
<evidence type="ECO:0000256" key="7">
    <source>
        <dbReference type="HAMAP-Rule" id="MF_00258"/>
    </source>
</evidence>
<dbReference type="EC" id="5.1.1.3" evidence="2 7"/>
<reference evidence="8 9" key="1">
    <citation type="submission" date="2012-12" db="EMBL/GenBank/DDBJ databases">
        <title>Genome assembly of Formosa sp. AK20.</title>
        <authorList>
            <person name="Kumar R."/>
            <person name="Khatri I."/>
            <person name="Vaidya B."/>
            <person name="Subramanian S."/>
            <person name="Pinnaka A."/>
        </authorList>
    </citation>
    <scope>NUCLEOTIDE SEQUENCE [LARGE SCALE GENOMIC DNA]</scope>
    <source>
        <strain evidence="8 9">AK20</strain>
    </source>
</reference>
<dbReference type="eggNOG" id="COG0796">
    <property type="taxonomic scope" value="Bacteria"/>
</dbReference>
<dbReference type="NCBIfam" id="TIGR00067">
    <property type="entry name" value="glut_race"/>
    <property type="match status" value="1"/>
</dbReference>
<dbReference type="PANTHER" id="PTHR21198">
    <property type="entry name" value="GLUTAMATE RACEMASE"/>
    <property type="match status" value="1"/>
</dbReference>
<dbReference type="UniPathway" id="UPA00219"/>
<dbReference type="InterPro" id="IPR001920">
    <property type="entry name" value="Asp/Glu_race"/>
</dbReference>
<dbReference type="PROSITE" id="PS00924">
    <property type="entry name" value="ASP_GLU_RACEMASE_2"/>
    <property type="match status" value="1"/>
</dbReference>
<feature type="active site" description="Proton donor/acceptor" evidence="7">
    <location>
        <position position="191"/>
    </location>
</feature>
<evidence type="ECO:0000256" key="4">
    <source>
        <dbReference type="ARBA" id="ARBA00022984"/>
    </source>
</evidence>
<dbReference type="FunFam" id="3.40.50.1860:FF:000001">
    <property type="entry name" value="Glutamate racemase"/>
    <property type="match status" value="1"/>
</dbReference>
<dbReference type="GO" id="GO:0008881">
    <property type="term" value="F:glutamate racemase activity"/>
    <property type="evidence" value="ECO:0007669"/>
    <property type="project" value="UniProtKB-UniRule"/>
</dbReference>
<comment type="caution">
    <text evidence="8">The sequence shown here is derived from an EMBL/GenBank/DDBJ whole genome shotgun (WGS) entry which is preliminary data.</text>
</comment>
<feature type="binding site" evidence="7">
    <location>
        <begin position="18"/>
        <end position="19"/>
    </location>
    <ligand>
        <name>substrate</name>
    </ligand>
</feature>
<comment type="pathway">
    <text evidence="7">Cell wall biogenesis; peptidoglycan biosynthesis.</text>
</comment>
<keyword evidence="3 7" id="KW-0133">Cell shape</keyword>
<evidence type="ECO:0000313" key="9">
    <source>
        <dbReference type="Proteomes" id="UP000012024"/>
    </source>
</evidence>
<feature type="active site" description="Proton donor/acceptor" evidence="7">
    <location>
        <position position="81"/>
    </location>
</feature>
<dbReference type="Gene3D" id="3.40.50.1860">
    <property type="match status" value="2"/>
</dbReference>
<sequence>MAFFIFGSMNKQPIGIFDSGVGGTSIWKELNLLLPYENTMYLADSKNAPYGEKSKEEIISLSKKNSDLLLNKGCKLIVVACNTATTNAIKILRDTYPIPIIGIEPAIKPAALNTKTKTIGILATKGTLSSELFHKTTDLFANGIKVVEQVGEGLVGLIENGNIYSEEMSSLLKLYMKPMLDANVDYLVLGCTHYPYLLPQLLEILPKHIKIIDSGEAVARQTQAVLKQHQLLNQSISKPQIEFYSNGRLDVLKSLIGNQYKIEYLDF</sequence>
<evidence type="ECO:0000256" key="6">
    <source>
        <dbReference type="ARBA" id="ARBA00023316"/>
    </source>
</evidence>
<dbReference type="InterPro" id="IPR033134">
    <property type="entry name" value="Asp/Glu_racemase_AS_2"/>
</dbReference>
<protein>
    <recommendedName>
        <fullName evidence="2 7">Glutamate racemase</fullName>
        <ecNumber evidence="2 7">5.1.1.3</ecNumber>
    </recommendedName>
</protein>
<gene>
    <name evidence="7" type="primary">murI</name>
    <name evidence="8" type="ORF">D778_02176</name>
</gene>
<evidence type="ECO:0000313" key="8">
    <source>
        <dbReference type="EMBL" id="EMQ96286.1"/>
    </source>
</evidence>
<comment type="catalytic activity">
    <reaction evidence="1 7">
        <text>L-glutamate = D-glutamate</text>
        <dbReference type="Rhea" id="RHEA:12813"/>
        <dbReference type="ChEBI" id="CHEBI:29985"/>
        <dbReference type="ChEBI" id="CHEBI:29986"/>
        <dbReference type="EC" id="5.1.1.3"/>
    </reaction>
</comment>
<evidence type="ECO:0000256" key="3">
    <source>
        <dbReference type="ARBA" id="ARBA00022960"/>
    </source>
</evidence>
<evidence type="ECO:0000256" key="5">
    <source>
        <dbReference type="ARBA" id="ARBA00023235"/>
    </source>
</evidence>
<keyword evidence="4 7" id="KW-0573">Peptidoglycan synthesis</keyword>
<name>M7MMN1_9FLAO</name>
<feature type="binding site" evidence="7">
    <location>
        <begin position="82"/>
        <end position="83"/>
    </location>
    <ligand>
        <name>substrate</name>
    </ligand>
</feature>
<dbReference type="SUPFAM" id="SSF53681">
    <property type="entry name" value="Aspartate/glutamate racemase"/>
    <property type="match status" value="2"/>
</dbReference>
<keyword evidence="9" id="KW-1185">Reference proteome</keyword>
<dbReference type="PANTHER" id="PTHR21198:SF2">
    <property type="entry name" value="GLUTAMATE RACEMASE"/>
    <property type="match status" value="1"/>
</dbReference>
<evidence type="ECO:0000256" key="1">
    <source>
        <dbReference type="ARBA" id="ARBA00001602"/>
    </source>
</evidence>
<feature type="binding site" evidence="7">
    <location>
        <begin position="192"/>
        <end position="193"/>
    </location>
    <ligand>
        <name>substrate</name>
    </ligand>
</feature>
<dbReference type="InterPro" id="IPR004391">
    <property type="entry name" value="Glu_race"/>
</dbReference>
<keyword evidence="5 7" id="KW-0413">Isomerase</keyword>
<proteinExistence type="inferred from homology"/>
<feature type="binding site" evidence="7">
    <location>
        <begin position="50"/>
        <end position="51"/>
    </location>
    <ligand>
        <name>substrate</name>
    </ligand>
</feature>
<dbReference type="AlphaFoldDB" id="M7MMN1"/>
<dbReference type="PROSITE" id="PS00923">
    <property type="entry name" value="ASP_GLU_RACEMASE_1"/>
    <property type="match status" value="1"/>
</dbReference>
<keyword evidence="6 7" id="KW-0961">Cell wall biogenesis/degradation</keyword>
<evidence type="ECO:0000256" key="2">
    <source>
        <dbReference type="ARBA" id="ARBA00013090"/>
    </source>
</evidence>
<comment type="function">
    <text evidence="7">Provides the (R)-glutamate required for cell wall biosynthesis.</text>
</comment>
<dbReference type="InterPro" id="IPR018187">
    <property type="entry name" value="Asp/Glu_racemase_AS_1"/>
</dbReference>
<comment type="similarity">
    <text evidence="7">Belongs to the aspartate/glutamate racemases family.</text>
</comment>
<dbReference type="InterPro" id="IPR015942">
    <property type="entry name" value="Asp/Glu/hydantoin_racemase"/>
</dbReference>
<dbReference type="EMBL" id="ANLA01000004">
    <property type="protein sequence ID" value="EMQ96286.1"/>
    <property type="molecule type" value="Genomic_DNA"/>
</dbReference>
<dbReference type="HAMAP" id="MF_00258">
    <property type="entry name" value="Glu_racemase"/>
    <property type="match status" value="1"/>
</dbReference>
<dbReference type="GO" id="GO:0008360">
    <property type="term" value="P:regulation of cell shape"/>
    <property type="evidence" value="ECO:0007669"/>
    <property type="project" value="UniProtKB-KW"/>
</dbReference>
<accession>M7MMN1</accession>
<dbReference type="GO" id="GO:0071555">
    <property type="term" value="P:cell wall organization"/>
    <property type="evidence" value="ECO:0007669"/>
    <property type="project" value="UniProtKB-KW"/>
</dbReference>
<dbReference type="PATRIC" id="fig|1137281.3.peg.775"/>
<dbReference type="Proteomes" id="UP000012024">
    <property type="component" value="Unassembled WGS sequence"/>
</dbReference>
<organism evidence="8 9">
    <name type="scientific">Xanthomarina gelatinilytica</name>
    <dbReference type="NCBI Taxonomy" id="1137281"/>
    <lineage>
        <taxon>Bacteria</taxon>
        <taxon>Pseudomonadati</taxon>
        <taxon>Bacteroidota</taxon>
        <taxon>Flavobacteriia</taxon>
        <taxon>Flavobacteriales</taxon>
        <taxon>Flavobacteriaceae</taxon>
        <taxon>Xanthomarina</taxon>
    </lineage>
</organism>